<evidence type="ECO:0000256" key="1">
    <source>
        <dbReference type="ARBA" id="ARBA00022723"/>
    </source>
</evidence>
<dbReference type="InterPro" id="IPR040023">
    <property type="entry name" value="WBP4"/>
</dbReference>
<dbReference type="EMBL" id="LGRN01000148">
    <property type="protein sequence ID" value="OJD15573.1"/>
    <property type="molecule type" value="Genomic_DNA"/>
</dbReference>
<evidence type="ECO:0000256" key="4">
    <source>
        <dbReference type="SAM" id="Coils"/>
    </source>
</evidence>
<gene>
    <name evidence="7" type="ORF">AJ78_04163</name>
</gene>
<keyword evidence="4" id="KW-0175">Coiled coil</keyword>
<evidence type="ECO:0000256" key="3">
    <source>
        <dbReference type="ARBA" id="ARBA00022833"/>
    </source>
</evidence>
<evidence type="ECO:0000256" key="5">
    <source>
        <dbReference type="SAM" id="MobiDB-lite"/>
    </source>
</evidence>
<feature type="region of interest" description="Disordered" evidence="5">
    <location>
        <begin position="104"/>
        <end position="144"/>
    </location>
</feature>
<keyword evidence="8" id="KW-1185">Reference proteome</keyword>
<dbReference type="Proteomes" id="UP000182235">
    <property type="component" value="Unassembled WGS sequence"/>
</dbReference>
<dbReference type="OrthoDB" id="191651at2759"/>
<dbReference type="InterPro" id="IPR036236">
    <property type="entry name" value="Znf_C2H2_sf"/>
</dbReference>
<accession>A0A1J9QK30</accession>
<dbReference type="InterPro" id="IPR013085">
    <property type="entry name" value="U1-CZ_Znf_C2H2"/>
</dbReference>
<feature type="compositionally biased region" description="Basic and acidic residues" evidence="5">
    <location>
        <begin position="246"/>
        <end position="280"/>
    </location>
</feature>
<protein>
    <recommendedName>
        <fullName evidence="6">U1-type domain-containing protein</fullName>
    </recommendedName>
</protein>
<feature type="compositionally biased region" description="Basic residues" evidence="5">
    <location>
        <begin position="334"/>
        <end position="343"/>
    </location>
</feature>
<dbReference type="STRING" id="1447872.A0A1J9QK30"/>
<dbReference type="PANTHER" id="PTHR13173:SF10">
    <property type="entry name" value="WW DOMAIN-BINDING PROTEIN 4"/>
    <property type="match status" value="1"/>
</dbReference>
<dbReference type="SMART" id="SM00451">
    <property type="entry name" value="ZnF_U1"/>
    <property type="match status" value="1"/>
</dbReference>
<dbReference type="GO" id="GO:0003723">
    <property type="term" value="F:RNA binding"/>
    <property type="evidence" value="ECO:0007669"/>
    <property type="project" value="TreeGrafter"/>
</dbReference>
<keyword evidence="2" id="KW-0863">Zinc-finger</keyword>
<name>A0A1J9QK30_9EURO</name>
<evidence type="ECO:0000259" key="6">
    <source>
        <dbReference type="SMART" id="SM00451"/>
    </source>
</evidence>
<dbReference type="InterPro" id="IPR003604">
    <property type="entry name" value="Matrin/U1-like-C_Znf_C2H2"/>
</dbReference>
<evidence type="ECO:0000313" key="8">
    <source>
        <dbReference type="Proteomes" id="UP000182235"/>
    </source>
</evidence>
<dbReference type="Gene3D" id="3.30.160.60">
    <property type="entry name" value="Classic Zinc Finger"/>
    <property type="match status" value="1"/>
</dbReference>
<evidence type="ECO:0000256" key="2">
    <source>
        <dbReference type="ARBA" id="ARBA00022771"/>
    </source>
</evidence>
<feature type="domain" description="U1-type" evidence="6">
    <location>
        <begin position="41"/>
        <end position="76"/>
    </location>
</feature>
<dbReference type="SUPFAM" id="SSF57667">
    <property type="entry name" value="beta-beta-alpha zinc fingers"/>
    <property type="match status" value="1"/>
</dbReference>
<comment type="caution">
    <text evidence="7">The sequence shown here is derived from an EMBL/GenBank/DDBJ whole genome shotgun (WGS) entry which is preliminary data.</text>
</comment>
<dbReference type="PANTHER" id="PTHR13173">
    <property type="entry name" value="WW DOMAIN BINDING PROTEIN 4"/>
    <property type="match status" value="1"/>
</dbReference>
<feature type="coiled-coil region" evidence="4">
    <location>
        <begin position="77"/>
        <end position="104"/>
    </location>
</feature>
<organism evidence="7 8">
    <name type="scientific">Emergomyces pasteurianus Ep9510</name>
    <dbReference type="NCBI Taxonomy" id="1447872"/>
    <lineage>
        <taxon>Eukaryota</taxon>
        <taxon>Fungi</taxon>
        <taxon>Dikarya</taxon>
        <taxon>Ascomycota</taxon>
        <taxon>Pezizomycotina</taxon>
        <taxon>Eurotiomycetes</taxon>
        <taxon>Eurotiomycetidae</taxon>
        <taxon>Onygenales</taxon>
        <taxon>Ajellomycetaceae</taxon>
        <taxon>Emergomyces</taxon>
    </lineage>
</organism>
<feature type="compositionally biased region" description="Acidic residues" evidence="5">
    <location>
        <begin position="294"/>
        <end position="310"/>
    </location>
</feature>
<dbReference type="GO" id="GO:0008270">
    <property type="term" value="F:zinc ion binding"/>
    <property type="evidence" value="ECO:0007669"/>
    <property type="project" value="UniProtKB-KW"/>
</dbReference>
<dbReference type="VEuPathDB" id="FungiDB:AJ78_04163"/>
<reference evidence="7 8" key="1">
    <citation type="submission" date="2015-07" db="EMBL/GenBank/DDBJ databases">
        <title>Emmonsia species relationships and genome sequence.</title>
        <authorList>
            <consortium name="The Broad Institute Genomics Platform"/>
            <person name="Cuomo C.A."/>
            <person name="Munoz J.F."/>
            <person name="Imamovic A."/>
            <person name="Priest M.E."/>
            <person name="Young S."/>
            <person name="Clay O.K."/>
            <person name="McEwen J.G."/>
        </authorList>
    </citation>
    <scope>NUCLEOTIDE SEQUENCE [LARGE SCALE GENOMIC DNA]</scope>
    <source>
        <strain evidence="7 8">UAMH 9510</strain>
    </source>
</reference>
<keyword evidence="1" id="KW-0479">Metal-binding</keyword>
<dbReference type="Pfam" id="PF06220">
    <property type="entry name" value="zf-U1"/>
    <property type="match status" value="1"/>
</dbReference>
<keyword evidence="3" id="KW-0862">Zinc</keyword>
<proteinExistence type="predicted"/>
<sequence>MAEYWKSTVSERAPFPLFFPSKPSALQLAQAKLIEANHMLQPKYWCKHCKIYVRDTAFERTQHEATGKHQGSLRRFLRDIHRNNERDERENQKAKNEIERLKGVVSGTAKTRDQQRPPWKRGLGAGTGAGLATGANSESSASLSVNAEQRKRQLAQLVEMGVAIPEEFRPELALAGDWKAIEETAGEKHGSEADALAALNVGVRKRKFEGQEEEEAAGETVMRKGWGSTTREFPGGKETEEDLDALLEKTAELKRRRRETETPDIKAEVKDEVTVKKEGPSVEDSDDLQVKKEEEEDEPTIVKGEEEEDGQGLSKLKPGPLTEASEDTAPAVVFKKRRPKHAR</sequence>
<feature type="region of interest" description="Disordered" evidence="5">
    <location>
        <begin position="210"/>
        <end position="343"/>
    </location>
</feature>
<evidence type="ECO:0000313" key="7">
    <source>
        <dbReference type="EMBL" id="OJD15573.1"/>
    </source>
</evidence>
<dbReference type="GO" id="GO:0071011">
    <property type="term" value="C:precatalytic spliceosome"/>
    <property type="evidence" value="ECO:0007669"/>
    <property type="project" value="TreeGrafter"/>
</dbReference>
<dbReference type="AlphaFoldDB" id="A0A1J9QK30"/>
<dbReference type="GO" id="GO:0000398">
    <property type="term" value="P:mRNA splicing, via spliceosome"/>
    <property type="evidence" value="ECO:0007669"/>
    <property type="project" value="InterPro"/>
</dbReference>